<reference evidence="1 2" key="1">
    <citation type="submission" date="2017-07" db="EMBL/GenBank/DDBJ databases">
        <title>Characterization of ecologically diverse viruses infecting co-occurring strains of cosmopolitan hyperhalophilic Bacteroidetes.</title>
        <authorList>
            <person name="Villamor J."/>
            <person name="Ramos-Barbero M.D."/>
            <person name="Gonzalez-Torres P."/>
            <person name="Gabaldon T."/>
            <person name="Rollesso-Mora R."/>
            <person name="Meseguer I."/>
            <person name="Martinez-Garcia M."/>
            <person name="Santos F."/>
            <person name="Anton J."/>
        </authorList>
    </citation>
    <scope>NUCLEOTIDE SEQUENCE [LARGE SCALE GENOMIC DNA]</scope>
</reference>
<evidence type="ECO:0000313" key="2">
    <source>
        <dbReference type="Proteomes" id="UP000259847"/>
    </source>
</evidence>
<accession>A0A2I6UG45</accession>
<keyword evidence="2" id="KW-1185">Reference proteome</keyword>
<protein>
    <submittedName>
        <fullName evidence="1">Uncharacterized protein</fullName>
    </submittedName>
</protein>
<dbReference type="RefSeq" id="YP_009639330.1">
    <property type="nucleotide sequence ID" value="NC_042348.1"/>
</dbReference>
<proteinExistence type="predicted"/>
<dbReference type="EMBL" id="MF580955">
    <property type="protein sequence ID" value="AUO78952.1"/>
    <property type="molecule type" value="Genomic_DNA"/>
</dbReference>
<dbReference type="KEGG" id="vg:40236121"/>
<sequence>MIDPDPWGEVLPQLTTPYFHGLPLDGRIERVEEHAPHYFQPNAVKRP</sequence>
<organism evidence="1 2">
    <name type="scientific">Salinibacter phage M1EM-1</name>
    <dbReference type="NCBI Taxonomy" id="2681616"/>
    <lineage>
        <taxon>Viruses</taxon>
        <taxon>Duplodnaviria</taxon>
        <taxon>Heunggongvirae</taxon>
        <taxon>Uroviricota</taxon>
        <taxon>Caudoviricetes</taxon>
        <taxon>Holosalinivirus</taxon>
        <taxon>Holosalinivirus M1EM1</taxon>
    </lineage>
</organism>
<name>A0A2I6UG45_9CAUD</name>
<dbReference type="GeneID" id="40236121"/>
<dbReference type="Proteomes" id="UP000259847">
    <property type="component" value="Segment"/>
</dbReference>
<evidence type="ECO:0000313" key="1">
    <source>
        <dbReference type="EMBL" id="AUO78952.1"/>
    </source>
</evidence>